<reference evidence="3" key="1">
    <citation type="journal article" date="2021" name="Proc. Natl. Acad. Sci. U.S.A.">
        <title>Three genomes in the algal genus Volvox reveal the fate of a haploid sex-determining region after a transition to homothallism.</title>
        <authorList>
            <person name="Yamamoto K."/>
            <person name="Hamaji T."/>
            <person name="Kawai-Toyooka H."/>
            <person name="Matsuzaki R."/>
            <person name="Takahashi F."/>
            <person name="Nishimura Y."/>
            <person name="Kawachi M."/>
            <person name="Noguchi H."/>
            <person name="Minakuchi Y."/>
            <person name="Umen J.G."/>
            <person name="Toyoda A."/>
            <person name="Nozaki H."/>
        </authorList>
    </citation>
    <scope>NUCLEOTIDE SEQUENCE</scope>
    <source>
        <strain evidence="3">NIES-3780</strain>
    </source>
</reference>
<name>A0A8J4AV44_9CHLO</name>
<keyword evidence="2" id="KW-0732">Signal</keyword>
<dbReference type="EMBL" id="BNCO01000005">
    <property type="protein sequence ID" value="GIL48515.1"/>
    <property type="molecule type" value="Genomic_DNA"/>
</dbReference>
<feature type="compositionally biased region" description="Acidic residues" evidence="1">
    <location>
        <begin position="301"/>
        <end position="311"/>
    </location>
</feature>
<evidence type="ECO:0000256" key="1">
    <source>
        <dbReference type="SAM" id="MobiDB-lite"/>
    </source>
</evidence>
<gene>
    <name evidence="3" type="ORF">Vafri_5024</name>
</gene>
<organism evidence="3 4">
    <name type="scientific">Volvox africanus</name>
    <dbReference type="NCBI Taxonomy" id="51714"/>
    <lineage>
        <taxon>Eukaryota</taxon>
        <taxon>Viridiplantae</taxon>
        <taxon>Chlorophyta</taxon>
        <taxon>core chlorophytes</taxon>
        <taxon>Chlorophyceae</taxon>
        <taxon>CS clade</taxon>
        <taxon>Chlamydomonadales</taxon>
        <taxon>Volvocaceae</taxon>
        <taxon>Volvox</taxon>
    </lineage>
</organism>
<comment type="caution">
    <text evidence="3">The sequence shown here is derived from an EMBL/GenBank/DDBJ whole genome shotgun (WGS) entry which is preliminary data.</text>
</comment>
<feature type="chain" id="PRO_5035165317" evidence="2">
    <location>
        <begin position="24"/>
        <end position="533"/>
    </location>
</feature>
<proteinExistence type="predicted"/>
<accession>A0A8J4AV44</accession>
<evidence type="ECO:0000313" key="3">
    <source>
        <dbReference type="EMBL" id="GIL48515.1"/>
    </source>
</evidence>
<feature type="signal peptide" evidence="2">
    <location>
        <begin position="1"/>
        <end position="23"/>
    </location>
</feature>
<dbReference type="AlphaFoldDB" id="A0A8J4AV44"/>
<evidence type="ECO:0000256" key="2">
    <source>
        <dbReference type="SAM" id="SignalP"/>
    </source>
</evidence>
<keyword evidence="4" id="KW-1185">Reference proteome</keyword>
<dbReference type="Proteomes" id="UP000747399">
    <property type="component" value="Unassembled WGS sequence"/>
</dbReference>
<evidence type="ECO:0000313" key="4">
    <source>
        <dbReference type="Proteomes" id="UP000747399"/>
    </source>
</evidence>
<protein>
    <submittedName>
        <fullName evidence="3">Uncharacterized protein</fullName>
    </submittedName>
</protein>
<sequence length="533" mass="58992">MLPIGVIISTLLLLFVQVPQSTGLLHEVLRHALENVDNTIEQELRVIIEVSSLATRSKTKESADVAGIANHACAALSSASLNQTVASVKELFENSWSLTENPVLAIATRRTVLACIALYWISQKELKFDDNVEMDLADITRRLYSAHVRSVAQRGLLEYLHISKSGGTTFSTAAEFNDCSMAPGIGQLEELGDFPRWINGTAFVEITRGTDVMWSYYSTEGRPPQVRGCRERSTYLRALEYNYVSNEFTVHGGSTNMIDSHVCPQTVNIVTLRDPDSRLTSHFHFILARLKKRFGRYNATGDDDDNGDDNDGERFGGRSKPSRSEMLWTLFCQGNITTWERVAPTVVDNYITRSFIGERAFHASVGRIGMHHVDVARRVLLHFDLVLDMDAGSDAADIVLRQGLGWSVNMSQIHARSSSHVYNKLNYNSSECQNDGLLRELQARQGPDRLLYRFGRALAILDFLHLAMAHELGLHPVPDIRSFSRSASAGINSSVLSERRGGDGNGGGDALFNGGGCGLIGGMQVKDIHLHRI</sequence>
<feature type="region of interest" description="Disordered" evidence="1">
    <location>
        <begin position="299"/>
        <end position="321"/>
    </location>
</feature>